<dbReference type="Pfam" id="PF01381">
    <property type="entry name" value="HTH_3"/>
    <property type="match status" value="1"/>
</dbReference>
<evidence type="ECO:0000313" key="3">
    <source>
        <dbReference type="EMBL" id="MFC4910416.1"/>
    </source>
</evidence>
<accession>A0ABV9U4B5</accession>
<dbReference type="SUPFAM" id="SSF48452">
    <property type="entry name" value="TPR-like"/>
    <property type="match status" value="1"/>
</dbReference>
<gene>
    <name evidence="3" type="ORF">ACFPCY_24095</name>
</gene>
<dbReference type="PROSITE" id="PS50943">
    <property type="entry name" value="HTH_CROC1"/>
    <property type="match status" value="1"/>
</dbReference>
<dbReference type="Gene3D" id="1.10.260.40">
    <property type="entry name" value="lambda repressor-like DNA-binding domains"/>
    <property type="match status" value="1"/>
</dbReference>
<dbReference type="PANTHER" id="PTHR46797:SF1">
    <property type="entry name" value="METHYLPHOSPHONATE SYNTHASE"/>
    <property type="match status" value="1"/>
</dbReference>
<evidence type="ECO:0000313" key="4">
    <source>
        <dbReference type="Proteomes" id="UP001595872"/>
    </source>
</evidence>
<dbReference type="InterPro" id="IPR010982">
    <property type="entry name" value="Lambda_DNA-bd_dom_sf"/>
</dbReference>
<dbReference type="Gene3D" id="1.25.40.10">
    <property type="entry name" value="Tetratricopeptide repeat domain"/>
    <property type="match status" value="1"/>
</dbReference>
<dbReference type="InterPro" id="IPR001387">
    <property type="entry name" value="Cro/C1-type_HTH"/>
</dbReference>
<dbReference type="InterPro" id="IPR050807">
    <property type="entry name" value="TransReg_Diox_bact_type"/>
</dbReference>
<keyword evidence="1" id="KW-0238">DNA-binding</keyword>
<evidence type="ECO:0000256" key="1">
    <source>
        <dbReference type="ARBA" id="ARBA00023125"/>
    </source>
</evidence>
<dbReference type="Proteomes" id="UP001595872">
    <property type="component" value="Unassembled WGS sequence"/>
</dbReference>
<feature type="domain" description="HTH cro/C1-type" evidence="2">
    <location>
        <begin position="10"/>
        <end position="65"/>
    </location>
</feature>
<protein>
    <submittedName>
        <fullName evidence="3">Helix-turn-helix domain-containing protein</fullName>
    </submittedName>
</protein>
<comment type="caution">
    <text evidence="3">The sequence shown here is derived from an EMBL/GenBank/DDBJ whole genome shotgun (WGS) entry which is preliminary data.</text>
</comment>
<keyword evidence="4" id="KW-1185">Reference proteome</keyword>
<dbReference type="EMBL" id="JBHSIT010000007">
    <property type="protein sequence ID" value="MFC4910416.1"/>
    <property type="molecule type" value="Genomic_DNA"/>
</dbReference>
<reference evidence="4" key="1">
    <citation type="journal article" date="2019" name="Int. J. Syst. Evol. Microbiol.">
        <title>The Global Catalogue of Microorganisms (GCM) 10K type strain sequencing project: providing services to taxonomists for standard genome sequencing and annotation.</title>
        <authorList>
            <consortium name="The Broad Institute Genomics Platform"/>
            <consortium name="The Broad Institute Genome Sequencing Center for Infectious Disease"/>
            <person name="Wu L."/>
            <person name="Ma J."/>
        </authorList>
    </citation>
    <scope>NUCLEOTIDE SEQUENCE [LARGE SCALE GENOMIC DNA]</scope>
    <source>
        <strain evidence="4">KLKA75</strain>
    </source>
</reference>
<dbReference type="SUPFAM" id="SSF47413">
    <property type="entry name" value="lambda repressor-like DNA-binding domains"/>
    <property type="match status" value="1"/>
</dbReference>
<sequence length="388" mass="43646">MSAPNLAERLQSVRKRRGFTQKDLATRSGVSLSLIRKLEQGEREDTRLETLRRLAAALHVATSELIVKVERPETMSSDIWKPMKDALLRPAPLAVTEEPPTPQEVRAALEAAMPMFSGDRYSDLAGVLPHLLREAGALDGEGRSVRSRVFHHAGWLLTQTRQFDAAEVALRRALDEAPDRLDGAAVVSTRCWLLMRRGDLRGALDLAVEWADEVEPRMSRATAAELSAWGWLLIRLSTAAVRDNRPGEAEDAIRLARSAAVAMGSEYSPEGDFLRAFGPLTVAMKRAENAMVEDRPDRVIAMAEHIPARDLRRTSNNRNRHLLDVAKARTQLRQYPEAFEILEGIRRDAPEWITNQRYARDVLGLIVAKRRRLTADMRDLADFVHLEY</sequence>
<dbReference type="CDD" id="cd00093">
    <property type="entry name" value="HTH_XRE"/>
    <property type="match status" value="1"/>
</dbReference>
<evidence type="ECO:0000259" key="2">
    <source>
        <dbReference type="PROSITE" id="PS50943"/>
    </source>
</evidence>
<organism evidence="3 4">
    <name type="scientific">Actinomadura gamaensis</name>
    <dbReference type="NCBI Taxonomy" id="1763541"/>
    <lineage>
        <taxon>Bacteria</taxon>
        <taxon>Bacillati</taxon>
        <taxon>Actinomycetota</taxon>
        <taxon>Actinomycetes</taxon>
        <taxon>Streptosporangiales</taxon>
        <taxon>Thermomonosporaceae</taxon>
        <taxon>Actinomadura</taxon>
    </lineage>
</organism>
<dbReference type="InterPro" id="IPR011990">
    <property type="entry name" value="TPR-like_helical_dom_sf"/>
</dbReference>
<dbReference type="SMART" id="SM00530">
    <property type="entry name" value="HTH_XRE"/>
    <property type="match status" value="1"/>
</dbReference>
<proteinExistence type="predicted"/>
<dbReference type="PANTHER" id="PTHR46797">
    <property type="entry name" value="HTH-TYPE TRANSCRIPTIONAL REGULATOR"/>
    <property type="match status" value="1"/>
</dbReference>
<dbReference type="RefSeq" id="WP_378258753.1">
    <property type="nucleotide sequence ID" value="NZ_JBHSIT010000007.1"/>
</dbReference>
<name>A0ABV9U4B5_9ACTN</name>